<proteinExistence type="predicted"/>
<sequence>MRNGHPGSRSTPDLNMSAMKMAISSVASDISNNPVPQIPAAMQQQQQRQQQTASLSVQTDIAGSSPIGGYAHSPQMTRLPMSASAMSPPAAYKPDPQLPHQQHSKSSDNVQDLADSSATNIYALDSANGAPSPRATGTGVSPSGTIRHQNLPVNAELVELLKGVKPVYPAMLSAVAKTFCEVMGQVLQTHTRNGLEYTQCFTGREAVDAICAIIQTNDRNLAVVVGRALAQQKLFQDVEYERRLRDDPNELFAFETD</sequence>
<organism evidence="1 2">
    <name type="scientific">Linderina macrospora</name>
    <dbReference type="NCBI Taxonomy" id="4868"/>
    <lineage>
        <taxon>Eukaryota</taxon>
        <taxon>Fungi</taxon>
        <taxon>Fungi incertae sedis</taxon>
        <taxon>Zoopagomycota</taxon>
        <taxon>Kickxellomycotina</taxon>
        <taxon>Kickxellomycetes</taxon>
        <taxon>Kickxellales</taxon>
        <taxon>Kickxellaceae</taxon>
        <taxon>Linderina</taxon>
    </lineage>
</organism>
<evidence type="ECO:0000313" key="2">
    <source>
        <dbReference type="Proteomes" id="UP001150603"/>
    </source>
</evidence>
<comment type="caution">
    <text evidence="1">The sequence shown here is derived from an EMBL/GenBank/DDBJ whole genome shotgun (WGS) entry which is preliminary data.</text>
</comment>
<dbReference type="Proteomes" id="UP001150603">
    <property type="component" value="Unassembled WGS sequence"/>
</dbReference>
<dbReference type="EMBL" id="JANBPW010005417">
    <property type="protein sequence ID" value="KAJ1932665.1"/>
    <property type="molecule type" value="Genomic_DNA"/>
</dbReference>
<gene>
    <name evidence="1" type="primary">ROM2_3</name>
    <name evidence="1" type="ORF">FBU59_006293</name>
</gene>
<feature type="non-terminal residue" evidence="1">
    <location>
        <position position="257"/>
    </location>
</feature>
<name>A0ACC1J0I4_9FUNG</name>
<protein>
    <submittedName>
        <fullName evidence="1">RHO1 GDP-GTP exchange protein 2</fullName>
    </submittedName>
</protein>
<keyword evidence="2" id="KW-1185">Reference proteome</keyword>
<accession>A0ACC1J0I4</accession>
<reference evidence="1" key="1">
    <citation type="submission" date="2022-07" db="EMBL/GenBank/DDBJ databases">
        <title>Phylogenomic reconstructions and comparative analyses of Kickxellomycotina fungi.</title>
        <authorList>
            <person name="Reynolds N.K."/>
            <person name="Stajich J.E."/>
            <person name="Barry K."/>
            <person name="Grigoriev I.V."/>
            <person name="Crous P."/>
            <person name="Smith M.E."/>
        </authorList>
    </citation>
    <scope>NUCLEOTIDE SEQUENCE</scope>
    <source>
        <strain evidence="1">NRRL 5244</strain>
    </source>
</reference>
<evidence type="ECO:0000313" key="1">
    <source>
        <dbReference type="EMBL" id="KAJ1932665.1"/>
    </source>
</evidence>